<feature type="compositionally biased region" description="Acidic residues" evidence="1">
    <location>
        <begin position="203"/>
        <end position="215"/>
    </location>
</feature>
<comment type="caution">
    <text evidence="2">The sequence shown here is derived from an EMBL/GenBank/DDBJ whole genome shotgun (WGS) entry which is preliminary data.</text>
</comment>
<name>A0A4Z1JMF4_9HELO</name>
<feature type="compositionally biased region" description="Basic and acidic residues" evidence="1">
    <location>
        <begin position="268"/>
        <end position="279"/>
    </location>
</feature>
<evidence type="ECO:0000256" key="1">
    <source>
        <dbReference type="SAM" id="MobiDB-lite"/>
    </source>
</evidence>
<keyword evidence="3" id="KW-1185">Reference proteome</keyword>
<protein>
    <submittedName>
        <fullName evidence="2">Uncharacterized protein</fullName>
    </submittedName>
</protein>
<feature type="region of interest" description="Disordered" evidence="1">
    <location>
        <begin position="1"/>
        <end position="26"/>
    </location>
</feature>
<feature type="region of interest" description="Disordered" evidence="1">
    <location>
        <begin position="174"/>
        <end position="215"/>
    </location>
</feature>
<feature type="compositionally biased region" description="Acidic residues" evidence="1">
    <location>
        <begin position="239"/>
        <end position="255"/>
    </location>
</feature>
<evidence type="ECO:0000313" key="2">
    <source>
        <dbReference type="EMBL" id="TGO72700.1"/>
    </source>
</evidence>
<gene>
    <name evidence="2" type="ORF">BELL_0427g00120</name>
</gene>
<feature type="region of interest" description="Disordered" evidence="1">
    <location>
        <begin position="227"/>
        <end position="291"/>
    </location>
</feature>
<organism evidence="2 3">
    <name type="scientific">Botrytis elliptica</name>
    <dbReference type="NCBI Taxonomy" id="278938"/>
    <lineage>
        <taxon>Eukaryota</taxon>
        <taxon>Fungi</taxon>
        <taxon>Dikarya</taxon>
        <taxon>Ascomycota</taxon>
        <taxon>Pezizomycotina</taxon>
        <taxon>Leotiomycetes</taxon>
        <taxon>Helotiales</taxon>
        <taxon>Sclerotiniaceae</taxon>
        <taxon>Botrytis</taxon>
    </lineage>
</organism>
<dbReference type="AlphaFoldDB" id="A0A4Z1JMF4"/>
<dbReference type="EMBL" id="PQXM01000425">
    <property type="protein sequence ID" value="TGO72700.1"/>
    <property type="molecule type" value="Genomic_DNA"/>
</dbReference>
<sequence length="291" mass="33255">MSRNDNRFNHLEHSPPHEVKSKKKENSYPRKDFSEFTSKSGIMCKATLTHFSCLCTALVVHSCALGFPLGRMVCGPPNLIKKDIYVYSHCDDCVDGAPLREEKRVRLEKKASERWMEIVEDVIGDDDEHSEGVEEIRLECADERAGDEGEGEVYDEGKYRERSLEEDWEVLMKRQKTKEGHQEENEDEEAWLAAQEAIQSELENSEDTSDEDDDLAAAAQLLSALRQELGKGDTVSQDADFDESEEGKEEGDEKEYEGHVQTIMENLSRLRDRSERVEVDSMVAEQEDWGL</sequence>
<evidence type="ECO:0000313" key="3">
    <source>
        <dbReference type="Proteomes" id="UP000297229"/>
    </source>
</evidence>
<accession>A0A4Z1JMF4</accession>
<dbReference type="Proteomes" id="UP000297229">
    <property type="component" value="Unassembled WGS sequence"/>
</dbReference>
<proteinExistence type="predicted"/>
<reference evidence="2 3" key="1">
    <citation type="submission" date="2017-12" db="EMBL/GenBank/DDBJ databases">
        <title>Comparative genomics of Botrytis spp.</title>
        <authorList>
            <person name="Valero-Jimenez C.A."/>
            <person name="Tapia P."/>
            <person name="Veloso J."/>
            <person name="Silva-Moreno E."/>
            <person name="Staats M."/>
            <person name="Valdes J.H."/>
            <person name="Van Kan J.A.L."/>
        </authorList>
    </citation>
    <scope>NUCLEOTIDE SEQUENCE [LARGE SCALE GENOMIC DNA]</scope>
    <source>
        <strain evidence="2 3">Be9601</strain>
    </source>
</reference>